<proteinExistence type="predicted"/>
<evidence type="ECO:0000313" key="1">
    <source>
        <dbReference type="EMBL" id="XCG97368.1"/>
    </source>
</evidence>
<sequence length="58" mass="6921">MGMRFTRRTYKAAVRRAFDLELYFYRGWCAGFCGPHKYRQAVKTTNLLLARRKKVLGF</sequence>
<dbReference type="EMBL" id="PP946910">
    <property type="protein sequence ID" value="XCG97368.1"/>
    <property type="molecule type" value="Genomic_DNA"/>
</dbReference>
<reference evidence="1" key="1">
    <citation type="submission" date="2024-06" db="EMBL/GenBank/DDBJ databases">
        <authorList>
            <person name="Logan R."/>
            <person name="Biratu M.A."/>
            <person name="Chestnut P.R."/>
            <person name="Colombo E.M."/>
            <person name="Cuello R.A."/>
            <person name="Duno H.C."/>
            <person name="Karki J."/>
            <person name="Magloire W.D."/>
            <person name="Pozar I.R."/>
            <person name="Rearick M.C."/>
            <person name="Reed J.M."/>
            <person name="Waterman M.J.F."/>
        </authorList>
    </citation>
    <scope>NUCLEOTIDE SEQUENCE</scope>
</reference>
<organism evidence="1">
    <name type="scientific">Microbacterium phage RicoCaldo</name>
    <dbReference type="NCBI Taxonomy" id="3230836"/>
    <lineage>
        <taxon>Viruses</taxon>
        <taxon>Duplodnaviria</taxon>
        <taxon>Heunggongvirae</taxon>
        <taxon>Uroviricota</taxon>
        <taxon>Caudoviricetes</taxon>
        <taxon>Eekayvirinae</taxon>
        <taxon>Akonivirus</taxon>
    </lineage>
</organism>
<name>A0AAU8EI34_9CAUD</name>
<accession>A0AAU8EI34</accession>
<protein>
    <submittedName>
        <fullName evidence="1">Uncharacterized protein</fullName>
    </submittedName>
</protein>